<evidence type="ECO:0008006" key="5">
    <source>
        <dbReference type="Google" id="ProtNLM"/>
    </source>
</evidence>
<sequence length="621" mass="68293">MVGDQTELRGAHAAVAPDISGKLVTRLIRHRHPAVRLFSATALALSLTFSQSAAASRAEVDVGKQPEPADSVEGNYLAAVVAGSARDAEAAARYFGEALRGDPRNRELLERAFIAFLASGSLTEAFPAAERLVARDPSNGLAQLALGVRDLKAKQYAKARAHFQKGGRGRAADITATLLTAWSWAGSGDFAKAVETVDRLKGENAFNLFRDYHAGLIASMAGQREKTEADRRMKATYAQERTTLRVIDAYGRYLSSVGDTPGAIEAYEGFDKLAPRHPVIRQALDDLKAGKTLEPLVTDAQDGGAEVLYGLGAAGSQQGDELAAMIYLQLSLYLEPHNTMALITLADILERLKQPEQAMAVFKQIPTDSPMRPAADVQIAVDLETLGRGDDAVAHLERIVKERPDDSDALTALGTIYRSRKEWQKSADIYTKAIERIGTPEARHWTLFYFRGIAEERAKQWSKAEADLKKALDLAPDSQARERAVVLNYLGYSWVDQGVNLDEAFQMLRKAVELRPRDGYIVDSLGWAYYRLGRYDDAVRELERAIDLKPSDPTINDHLGDAYWRVGRRLEARFQWNHARDLSPEPDELPKILAKIEHGMPDSAPPTAAEVEKPEPGRNGG</sequence>
<evidence type="ECO:0000313" key="3">
    <source>
        <dbReference type="EMBL" id="GGC62598.1"/>
    </source>
</evidence>
<comment type="caution">
    <text evidence="3">The sequence shown here is derived from an EMBL/GenBank/DDBJ whole genome shotgun (WGS) entry which is preliminary data.</text>
</comment>
<protein>
    <recommendedName>
        <fullName evidence="5">Tetratricopeptide repeat protein</fullName>
    </recommendedName>
</protein>
<accession>A0A916XCZ1</accession>
<feature type="compositionally biased region" description="Basic and acidic residues" evidence="2">
    <location>
        <begin position="610"/>
        <end position="621"/>
    </location>
</feature>
<dbReference type="Gene3D" id="1.25.40.10">
    <property type="entry name" value="Tetratricopeptide repeat domain"/>
    <property type="match status" value="3"/>
</dbReference>
<dbReference type="EMBL" id="BMGG01000003">
    <property type="protein sequence ID" value="GGC62598.1"/>
    <property type="molecule type" value="Genomic_DNA"/>
</dbReference>
<proteinExistence type="predicted"/>
<dbReference type="PANTHER" id="PTHR12558:SF13">
    <property type="entry name" value="CELL DIVISION CYCLE PROTEIN 27 HOMOLOG"/>
    <property type="match status" value="1"/>
</dbReference>
<evidence type="ECO:0000313" key="4">
    <source>
        <dbReference type="Proteomes" id="UP000637002"/>
    </source>
</evidence>
<dbReference type="AlphaFoldDB" id="A0A916XCZ1"/>
<dbReference type="InterPro" id="IPR019734">
    <property type="entry name" value="TPR_rpt"/>
</dbReference>
<dbReference type="PANTHER" id="PTHR12558">
    <property type="entry name" value="CELL DIVISION CYCLE 16,23,27"/>
    <property type="match status" value="1"/>
</dbReference>
<evidence type="ECO:0000256" key="2">
    <source>
        <dbReference type="SAM" id="MobiDB-lite"/>
    </source>
</evidence>
<dbReference type="PROSITE" id="PS50293">
    <property type="entry name" value="TPR_REGION"/>
    <property type="match status" value="1"/>
</dbReference>
<name>A0A916XCZ1_9HYPH</name>
<dbReference type="PROSITE" id="PS50005">
    <property type="entry name" value="TPR"/>
    <property type="match status" value="1"/>
</dbReference>
<keyword evidence="4" id="KW-1185">Reference proteome</keyword>
<feature type="repeat" description="TPR" evidence="1">
    <location>
        <begin position="519"/>
        <end position="552"/>
    </location>
</feature>
<evidence type="ECO:0000256" key="1">
    <source>
        <dbReference type="PROSITE-ProRule" id="PRU00339"/>
    </source>
</evidence>
<reference evidence="3" key="2">
    <citation type="submission" date="2020-09" db="EMBL/GenBank/DDBJ databases">
        <authorList>
            <person name="Sun Q."/>
            <person name="Zhou Y."/>
        </authorList>
    </citation>
    <scope>NUCLEOTIDE SEQUENCE</scope>
    <source>
        <strain evidence="3">CGMCC 1.12919</strain>
    </source>
</reference>
<organism evidence="3 4">
    <name type="scientific">Chelatococcus reniformis</name>
    <dbReference type="NCBI Taxonomy" id="1494448"/>
    <lineage>
        <taxon>Bacteria</taxon>
        <taxon>Pseudomonadati</taxon>
        <taxon>Pseudomonadota</taxon>
        <taxon>Alphaproteobacteria</taxon>
        <taxon>Hyphomicrobiales</taxon>
        <taxon>Chelatococcaceae</taxon>
        <taxon>Chelatococcus</taxon>
    </lineage>
</organism>
<dbReference type="InterPro" id="IPR011990">
    <property type="entry name" value="TPR-like_helical_dom_sf"/>
</dbReference>
<dbReference type="Pfam" id="PF13414">
    <property type="entry name" value="TPR_11"/>
    <property type="match status" value="1"/>
</dbReference>
<feature type="region of interest" description="Disordered" evidence="2">
    <location>
        <begin position="597"/>
        <end position="621"/>
    </location>
</feature>
<dbReference type="SUPFAM" id="SSF48452">
    <property type="entry name" value="TPR-like"/>
    <property type="match status" value="2"/>
</dbReference>
<dbReference type="Pfam" id="PF13432">
    <property type="entry name" value="TPR_16"/>
    <property type="match status" value="2"/>
</dbReference>
<keyword evidence="1" id="KW-0802">TPR repeat</keyword>
<dbReference type="SMART" id="SM00028">
    <property type="entry name" value="TPR"/>
    <property type="match status" value="7"/>
</dbReference>
<gene>
    <name evidence="3" type="ORF">GCM10010994_21490</name>
</gene>
<reference evidence="3" key="1">
    <citation type="journal article" date="2014" name="Int. J. Syst. Evol. Microbiol.">
        <title>Complete genome sequence of Corynebacterium casei LMG S-19264T (=DSM 44701T), isolated from a smear-ripened cheese.</title>
        <authorList>
            <consortium name="US DOE Joint Genome Institute (JGI-PGF)"/>
            <person name="Walter F."/>
            <person name="Albersmeier A."/>
            <person name="Kalinowski J."/>
            <person name="Ruckert C."/>
        </authorList>
    </citation>
    <scope>NUCLEOTIDE SEQUENCE</scope>
    <source>
        <strain evidence="3">CGMCC 1.12919</strain>
    </source>
</reference>
<dbReference type="Proteomes" id="UP000637002">
    <property type="component" value="Unassembled WGS sequence"/>
</dbReference>